<evidence type="ECO:0000313" key="3">
    <source>
        <dbReference type="EMBL" id="MFC4819339.1"/>
    </source>
</evidence>
<evidence type="ECO:0000256" key="1">
    <source>
        <dbReference type="ARBA" id="ARBA00007689"/>
    </source>
</evidence>
<gene>
    <name evidence="3" type="ORF">ACFO6Q_03335</name>
</gene>
<dbReference type="RefSeq" id="WP_380019098.1">
    <property type="nucleotide sequence ID" value="NZ_JBHSHD010000003.1"/>
</dbReference>
<sequence>MTDANLSEYLVLSRGQWDADKSPQEIQRAIDAFYDWHDELVAAGRMRTGQRLAREGRRVSRAGIVDGPFTEAREIIGGYWFFLAASLDEAADLAARNPCMACGLSFDVRPIETERASAYRPGNETPDSGG</sequence>
<dbReference type="Pfam" id="PF03795">
    <property type="entry name" value="YCII"/>
    <property type="match status" value="1"/>
</dbReference>
<evidence type="ECO:0000313" key="4">
    <source>
        <dbReference type="Proteomes" id="UP001595886"/>
    </source>
</evidence>
<organism evidence="3 4">
    <name type="scientific">Dokdonella ginsengisoli</name>
    <dbReference type="NCBI Taxonomy" id="363846"/>
    <lineage>
        <taxon>Bacteria</taxon>
        <taxon>Pseudomonadati</taxon>
        <taxon>Pseudomonadota</taxon>
        <taxon>Gammaproteobacteria</taxon>
        <taxon>Lysobacterales</taxon>
        <taxon>Rhodanobacteraceae</taxon>
        <taxon>Dokdonella</taxon>
    </lineage>
</organism>
<protein>
    <submittedName>
        <fullName evidence="3">YciI family protein</fullName>
    </submittedName>
</protein>
<reference evidence="4" key="1">
    <citation type="journal article" date="2019" name="Int. J. Syst. Evol. Microbiol.">
        <title>The Global Catalogue of Microorganisms (GCM) 10K type strain sequencing project: providing services to taxonomists for standard genome sequencing and annotation.</title>
        <authorList>
            <consortium name="The Broad Institute Genomics Platform"/>
            <consortium name="The Broad Institute Genome Sequencing Center for Infectious Disease"/>
            <person name="Wu L."/>
            <person name="Ma J."/>
        </authorList>
    </citation>
    <scope>NUCLEOTIDE SEQUENCE [LARGE SCALE GENOMIC DNA]</scope>
    <source>
        <strain evidence="4">CCUG 30340</strain>
    </source>
</reference>
<keyword evidence="4" id="KW-1185">Reference proteome</keyword>
<dbReference type="EMBL" id="JBHSHD010000003">
    <property type="protein sequence ID" value="MFC4819339.1"/>
    <property type="molecule type" value="Genomic_DNA"/>
</dbReference>
<feature type="domain" description="YCII-related" evidence="2">
    <location>
        <begin position="21"/>
        <end position="108"/>
    </location>
</feature>
<dbReference type="InterPro" id="IPR005545">
    <property type="entry name" value="YCII"/>
</dbReference>
<comment type="similarity">
    <text evidence="1">Belongs to the YciI family.</text>
</comment>
<name>A0ABV9QSE6_9GAMM</name>
<dbReference type="PANTHER" id="PTHR35174">
    <property type="entry name" value="BLL7171 PROTEIN-RELATED"/>
    <property type="match status" value="1"/>
</dbReference>
<dbReference type="SUPFAM" id="SSF54909">
    <property type="entry name" value="Dimeric alpha+beta barrel"/>
    <property type="match status" value="1"/>
</dbReference>
<evidence type="ECO:0000259" key="2">
    <source>
        <dbReference type="Pfam" id="PF03795"/>
    </source>
</evidence>
<dbReference type="Proteomes" id="UP001595886">
    <property type="component" value="Unassembled WGS sequence"/>
</dbReference>
<dbReference type="InterPro" id="IPR011008">
    <property type="entry name" value="Dimeric_a/b-barrel"/>
</dbReference>
<comment type="caution">
    <text evidence="3">The sequence shown here is derived from an EMBL/GenBank/DDBJ whole genome shotgun (WGS) entry which is preliminary data.</text>
</comment>
<proteinExistence type="inferred from homology"/>
<accession>A0ABV9QSE6</accession>
<dbReference type="Gene3D" id="3.30.70.1060">
    <property type="entry name" value="Dimeric alpha+beta barrel"/>
    <property type="match status" value="1"/>
</dbReference>